<dbReference type="RefSeq" id="WP_344605440.1">
    <property type="nucleotide sequence ID" value="NZ_BAAAHE010000020.1"/>
</dbReference>
<proteinExistence type="predicted"/>
<feature type="signal peptide" evidence="1">
    <location>
        <begin position="1"/>
        <end position="27"/>
    </location>
</feature>
<comment type="caution">
    <text evidence="2">The sequence shown here is derived from an EMBL/GenBank/DDBJ whole genome shotgun (WGS) entry which is preliminary data.</text>
</comment>
<name>A0ABN1GX36_9ACTN</name>
<feature type="chain" id="PRO_5046059893" evidence="1">
    <location>
        <begin position="28"/>
        <end position="208"/>
    </location>
</feature>
<evidence type="ECO:0000256" key="1">
    <source>
        <dbReference type="SAM" id="SignalP"/>
    </source>
</evidence>
<protein>
    <submittedName>
        <fullName evidence="2">Uncharacterized protein</fullName>
    </submittedName>
</protein>
<keyword evidence="3" id="KW-1185">Reference proteome</keyword>
<evidence type="ECO:0000313" key="2">
    <source>
        <dbReference type="EMBL" id="GAA0622339.1"/>
    </source>
</evidence>
<dbReference type="Proteomes" id="UP001500957">
    <property type="component" value="Unassembled WGS sequence"/>
</dbReference>
<evidence type="ECO:0000313" key="3">
    <source>
        <dbReference type="Proteomes" id="UP001500957"/>
    </source>
</evidence>
<reference evidence="2 3" key="1">
    <citation type="journal article" date="2019" name="Int. J. Syst. Evol. Microbiol.">
        <title>The Global Catalogue of Microorganisms (GCM) 10K type strain sequencing project: providing services to taxonomists for standard genome sequencing and annotation.</title>
        <authorList>
            <consortium name="The Broad Institute Genomics Platform"/>
            <consortium name="The Broad Institute Genome Sequencing Center for Infectious Disease"/>
            <person name="Wu L."/>
            <person name="Ma J."/>
        </authorList>
    </citation>
    <scope>NUCLEOTIDE SEQUENCE [LARGE SCALE GENOMIC DNA]</scope>
    <source>
        <strain evidence="2 3">JCM 10671</strain>
    </source>
</reference>
<keyword evidence="1" id="KW-0732">Signal</keyword>
<accession>A0ABN1GX36</accession>
<organism evidence="2 3">
    <name type="scientific">Sporichthya brevicatena</name>
    <dbReference type="NCBI Taxonomy" id="171442"/>
    <lineage>
        <taxon>Bacteria</taxon>
        <taxon>Bacillati</taxon>
        <taxon>Actinomycetota</taxon>
        <taxon>Actinomycetes</taxon>
        <taxon>Sporichthyales</taxon>
        <taxon>Sporichthyaceae</taxon>
        <taxon>Sporichthya</taxon>
    </lineage>
</organism>
<gene>
    <name evidence="2" type="ORF">GCM10009547_26500</name>
</gene>
<sequence>MNQRALVLPAVSVALVAGLLGVQTANGGGDFVPARAADPCVPRVVTAASTTSIEALGEVLVLYGIDGAACRIGVSREQLVLTLGVGTDHTEALYAELRAGLLDAVERMKRENLLPPASALADEALADADLNRFLKAAIRALPDRVVDAALKTDDVLRRAITDLDLRRLLDDLDQPNRLQQQISAAVTQAVKDSLTDRLRSIVPDLPGL</sequence>
<dbReference type="EMBL" id="BAAAHE010000020">
    <property type="protein sequence ID" value="GAA0622339.1"/>
    <property type="molecule type" value="Genomic_DNA"/>
</dbReference>